<dbReference type="PANTHER" id="PTHR43738:SF1">
    <property type="entry name" value="HEMIN TRANSPORT SYSTEM PERMEASE PROTEIN HRTB-RELATED"/>
    <property type="match status" value="1"/>
</dbReference>
<feature type="transmembrane region" description="Helical" evidence="11">
    <location>
        <begin position="277"/>
        <end position="303"/>
    </location>
</feature>
<evidence type="ECO:0000256" key="10">
    <source>
        <dbReference type="ARBA" id="ARBA00024973"/>
    </source>
</evidence>
<dbReference type="GO" id="GO:0005886">
    <property type="term" value="C:plasma membrane"/>
    <property type="evidence" value="ECO:0007669"/>
    <property type="project" value="UniProtKB-SubCell"/>
</dbReference>
<keyword evidence="8 11" id="KW-1133">Transmembrane helix</keyword>
<evidence type="ECO:0000256" key="6">
    <source>
        <dbReference type="ARBA" id="ARBA00022475"/>
    </source>
</evidence>
<organism evidence="13 14">
    <name type="scientific">Lactobacillus amylovorus subsp. animalium DSM 16698</name>
    <dbReference type="NCBI Taxonomy" id="695563"/>
    <lineage>
        <taxon>Bacteria</taxon>
        <taxon>Bacillati</taxon>
        <taxon>Bacillota</taxon>
        <taxon>Bacilli</taxon>
        <taxon>Lactobacillales</taxon>
        <taxon>Lactobacillaceae</taxon>
        <taxon>Lactobacillus</taxon>
        <taxon>Lactobacillus amylovorus subsp. animalium</taxon>
    </lineage>
</organism>
<comment type="caution">
    <text evidence="13">The sequence shown here is derived from an EMBL/GenBank/DDBJ whole genome shotgun (WGS) entry which is preliminary data.</text>
</comment>
<proteinExistence type="inferred from homology"/>
<evidence type="ECO:0000259" key="12">
    <source>
        <dbReference type="Pfam" id="PF02687"/>
    </source>
</evidence>
<protein>
    <recommendedName>
        <fullName evidence="4">Putative hemin transport system permease protein HrtB</fullName>
    </recommendedName>
</protein>
<evidence type="ECO:0000256" key="5">
    <source>
        <dbReference type="ARBA" id="ARBA00022448"/>
    </source>
</evidence>
<dbReference type="InterPro" id="IPR051125">
    <property type="entry name" value="ABC-4/HrtB_transporter"/>
</dbReference>
<reference evidence="13 14" key="1">
    <citation type="journal article" date="2015" name="Genome Announc.">
        <title>Expanding the biotechnology potential of lactobacilli through comparative genomics of 213 strains and associated genera.</title>
        <authorList>
            <person name="Sun Z."/>
            <person name="Harris H.M."/>
            <person name="McCann A."/>
            <person name="Guo C."/>
            <person name="Argimon S."/>
            <person name="Zhang W."/>
            <person name="Yang X."/>
            <person name="Jeffery I.B."/>
            <person name="Cooney J.C."/>
            <person name="Kagawa T.F."/>
            <person name="Liu W."/>
            <person name="Song Y."/>
            <person name="Salvetti E."/>
            <person name="Wrobel A."/>
            <person name="Rasinkangas P."/>
            <person name="Parkhill J."/>
            <person name="Rea M.C."/>
            <person name="O'Sullivan O."/>
            <person name="Ritari J."/>
            <person name="Douillard F.P."/>
            <person name="Paul Ross R."/>
            <person name="Yang R."/>
            <person name="Briner A.E."/>
            <person name="Felis G.E."/>
            <person name="de Vos W.M."/>
            <person name="Barrangou R."/>
            <person name="Klaenhammer T.R."/>
            <person name="Caufield P.W."/>
            <person name="Cui Y."/>
            <person name="Zhang H."/>
            <person name="O'Toole P.W."/>
        </authorList>
    </citation>
    <scope>NUCLEOTIDE SEQUENCE [LARGE SCALE GENOMIC DNA]</scope>
    <source>
        <strain evidence="13 14">DSM 16698</strain>
    </source>
</reference>
<dbReference type="PATRIC" id="fig|695563.3.peg.802"/>
<dbReference type="EMBL" id="JQBQ01000025">
    <property type="protein sequence ID" value="KRN90013.1"/>
    <property type="molecule type" value="Genomic_DNA"/>
</dbReference>
<dbReference type="AlphaFoldDB" id="A0A0R2KUX1"/>
<accession>A0A0R2KUX1</accession>
<evidence type="ECO:0000256" key="3">
    <source>
        <dbReference type="ARBA" id="ARBA00011131"/>
    </source>
</evidence>
<evidence type="ECO:0000256" key="9">
    <source>
        <dbReference type="ARBA" id="ARBA00023136"/>
    </source>
</evidence>
<evidence type="ECO:0000313" key="14">
    <source>
        <dbReference type="Proteomes" id="UP000051529"/>
    </source>
</evidence>
<evidence type="ECO:0000256" key="1">
    <source>
        <dbReference type="ARBA" id="ARBA00004651"/>
    </source>
</evidence>
<evidence type="ECO:0000256" key="8">
    <source>
        <dbReference type="ARBA" id="ARBA00022989"/>
    </source>
</evidence>
<keyword evidence="5" id="KW-0813">Transport</keyword>
<dbReference type="InterPro" id="IPR003838">
    <property type="entry name" value="ABC3_permease_C"/>
</dbReference>
<keyword evidence="9 11" id="KW-0472">Membrane</keyword>
<feature type="transmembrane region" description="Helical" evidence="11">
    <location>
        <begin position="236"/>
        <end position="256"/>
    </location>
</feature>
<sequence>MFLAIKEIKHEKLRYGLIILMIFLISYLIFMLSSLSVGLASENTQAIGSWDAQKVILNKNSNVSMFQSILTKKDVKNANVGKDEAYVGQLGIVVKEKNRETVSAQFLGVKKNQFIYQDQKLVSGKKATKNNQVTVDSSFRDKGYKLGDKISLNGSSKKYKIVGFVQNAKINIAPIVYGSLTTWKKMRMAAPNVVASAIISRDSSYKYNHKNAKTYPIAKFINKLPGYTAQNTTFELMIGFLFVISLIIVAVFLYILTMQKMHNFAVMRAQGIPSKTLVGATISQSIILVAIGVIIGLILMWITNAALPAAVPISFTPMIMVGGTVGMLVMGIIGSLIPIRSILKVDPAKAIGE</sequence>
<dbReference type="RefSeq" id="WP_013438694.1">
    <property type="nucleotide sequence ID" value="NZ_JQBQ01000025.1"/>
</dbReference>
<comment type="subcellular location">
    <subcellularLocation>
        <location evidence="1">Cell membrane</location>
        <topology evidence="1">Multi-pass membrane protein</topology>
    </subcellularLocation>
</comment>
<dbReference type="PANTHER" id="PTHR43738">
    <property type="entry name" value="ABC TRANSPORTER, MEMBRANE PROTEIN"/>
    <property type="match status" value="1"/>
</dbReference>
<dbReference type="Pfam" id="PF02687">
    <property type="entry name" value="FtsX"/>
    <property type="match status" value="1"/>
</dbReference>
<comment type="subunit">
    <text evidence="3">The complex is composed of two ATP-binding proteins (HrtA), two transmembrane proteins (HrtB) and a solute-binding protein.</text>
</comment>
<dbReference type="GeneID" id="66524523"/>
<name>A0A0R2KUX1_LACAM</name>
<evidence type="ECO:0000313" key="13">
    <source>
        <dbReference type="EMBL" id="KRN90013.1"/>
    </source>
</evidence>
<comment type="function">
    <text evidence="10">Part of the ABC transporter complex hrt involved in hemin import. Responsible for the translocation of the substrate across the membrane.</text>
</comment>
<evidence type="ECO:0000256" key="2">
    <source>
        <dbReference type="ARBA" id="ARBA00008697"/>
    </source>
</evidence>
<comment type="similarity">
    <text evidence="2">Belongs to the ABC-4 integral membrane protein family. HrtB subfamily.</text>
</comment>
<evidence type="ECO:0000256" key="11">
    <source>
        <dbReference type="SAM" id="Phobius"/>
    </source>
</evidence>
<keyword evidence="6" id="KW-1003">Cell membrane</keyword>
<dbReference type="Proteomes" id="UP000051529">
    <property type="component" value="Unassembled WGS sequence"/>
</dbReference>
<feature type="domain" description="ABC3 transporter permease C-terminal" evidence="12">
    <location>
        <begin position="237"/>
        <end position="347"/>
    </location>
</feature>
<feature type="transmembrane region" description="Helical" evidence="11">
    <location>
        <begin position="15"/>
        <end position="39"/>
    </location>
</feature>
<keyword evidence="7 11" id="KW-0812">Transmembrane</keyword>
<evidence type="ECO:0000256" key="4">
    <source>
        <dbReference type="ARBA" id="ARBA00016962"/>
    </source>
</evidence>
<evidence type="ECO:0000256" key="7">
    <source>
        <dbReference type="ARBA" id="ARBA00022692"/>
    </source>
</evidence>
<feature type="transmembrane region" description="Helical" evidence="11">
    <location>
        <begin position="315"/>
        <end position="339"/>
    </location>
</feature>
<gene>
    <name evidence="13" type="ORF">IV44_GL000750</name>
</gene>